<gene>
    <name evidence="7" type="primary">hpaA</name>
    <name evidence="7" type="ORF">CQW29_06980</name>
</gene>
<comment type="caution">
    <text evidence="7">The sequence shown here is derived from an EMBL/GenBank/DDBJ whole genome shotgun (WGS) entry which is preliminary data.</text>
</comment>
<dbReference type="SMART" id="SM00342">
    <property type="entry name" value="HTH_ARAC"/>
    <property type="match status" value="1"/>
</dbReference>
<dbReference type="InterPro" id="IPR014710">
    <property type="entry name" value="RmlC-like_jellyroll"/>
</dbReference>
<keyword evidence="1" id="KW-0805">Transcription regulation</keyword>
<proteinExistence type="predicted"/>
<dbReference type="GO" id="GO:0003700">
    <property type="term" value="F:DNA-binding transcription factor activity"/>
    <property type="evidence" value="ECO:0007669"/>
    <property type="project" value="InterPro"/>
</dbReference>
<dbReference type="InterPro" id="IPR020449">
    <property type="entry name" value="Tscrpt_reg_AraC-type_HTH"/>
</dbReference>
<dbReference type="GO" id="GO:0043565">
    <property type="term" value="F:sequence-specific DNA binding"/>
    <property type="evidence" value="ECO:0007669"/>
    <property type="project" value="InterPro"/>
</dbReference>
<evidence type="ECO:0000256" key="3">
    <source>
        <dbReference type="ARBA" id="ARBA00023159"/>
    </source>
</evidence>
<dbReference type="PROSITE" id="PS01124">
    <property type="entry name" value="HTH_ARAC_FAMILY_2"/>
    <property type="match status" value="1"/>
</dbReference>
<dbReference type="NCBIfam" id="TIGR02297">
    <property type="entry name" value="HpaA"/>
    <property type="match status" value="1"/>
</dbReference>
<dbReference type="InterPro" id="IPR009057">
    <property type="entry name" value="Homeodomain-like_sf"/>
</dbReference>
<dbReference type="InterPro" id="IPR011051">
    <property type="entry name" value="RmlC_Cupin_sf"/>
</dbReference>
<dbReference type="OrthoDB" id="9814125at2"/>
<keyword evidence="4" id="KW-0804">Transcription</keyword>
<dbReference type="EMBL" id="PDET01000003">
    <property type="protein sequence ID" value="PRD16538.1"/>
    <property type="molecule type" value="Genomic_DNA"/>
</dbReference>
<dbReference type="InterPro" id="IPR011983">
    <property type="entry name" value="HpaA_TReg"/>
</dbReference>
<evidence type="ECO:0000313" key="8">
    <source>
        <dbReference type="Proteomes" id="UP000239181"/>
    </source>
</evidence>
<dbReference type="InterPro" id="IPR018060">
    <property type="entry name" value="HTH_AraC"/>
</dbReference>
<evidence type="ECO:0000256" key="1">
    <source>
        <dbReference type="ARBA" id="ARBA00023015"/>
    </source>
</evidence>
<evidence type="ECO:0000259" key="6">
    <source>
        <dbReference type="PROSITE" id="PS01124"/>
    </source>
</evidence>
<accession>A0A2S9IFJ3</accession>
<dbReference type="PANTHER" id="PTHR43280">
    <property type="entry name" value="ARAC-FAMILY TRANSCRIPTIONAL REGULATOR"/>
    <property type="match status" value="1"/>
</dbReference>
<keyword evidence="8" id="KW-1185">Reference proteome</keyword>
<sequence>MDGVTMMENINISQQYDDRQYVDDDVHYATFSGLAAFFGRDMRPHWHDRFFQLHYLTSGKMELQLDEHQYSLQAPLFVLTPPSVPHAFNTESDSDGHVLTVRQELIWPLMRALWPGSRESLDIPGFCLSLASRPQTREALDRLWPLIVQEFSLQLSGRQTQLRLLAQSLFTLVLREADLHDNGNVSVRGEMRLFQRFNQMVNEKYREHRTVPDYAHELGISESRLNELCRRLANLPPKRLIFERVMREARRMLLFSTSSVHQIAWQLGYKDPAYFARFFHRLEGCSPSEYRRR</sequence>
<evidence type="ECO:0000256" key="4">
    <source>
        <dbReference type="ARBA" id="ARBA00023163"/>
    </source>
</evidence>
<protein>
    <recommendedName>
        <fullName evidence="5">Arabinose operon regulatory protein</fullName>
    </recommendedName>
</protein>
<dbReference type="PANTHER" id="PTHR43280:SF19">
    <property type="entry name" value="4-HYDROXYPHENYLACETATE CATABOLISM PROTEIN"/>
    <property type="match status" value="1"/>
</dbReference>
<feature type="domain" description="HTH araC/xylS-type" evidence="6">
    <location>
        <begin position="195"/>
        <end position="293"/>
    </location>
</feature>
<reference evidence="7 8" key="1">
    <citation type="submission" date="2017-10" db="EMBL/GenBank/DDBJ databases">
        <title>Draft genome of two endophytic bacteria isolated from 'guarana' Paullinia cupana (Mart.) Ducke.</title>
        <authorList>
            <person name="Siqueira K.A."/>
            <person name="Liotti R.G."/>
            <person name="Mendes T.A."/>
            <person name="Soares M.A."/>
        </authorList>
    </citation>
    <scope>NUCLEOTIDE SEQUENCE [LARGE SCALE GENOMIC DNA]</scope>
    <source>
        <strain evidence="7 8">342</strain>
    </source>
</reference>
<dbReference type="SUPFAM" id="SSF46689">
    <property type="entry name" value="Homeodomain-like"/>
    <property type="match status" value="1"/>
</dbReference>
<dbReference type="Pfam" id="PF02311">
    <property type="entry name" value="AraC_binding"/>
    <property type="match status" value="1"/>
</dbReference>
<organism evidence="7 8">
    <name type="scientific">Pantoea coffeiphila</name>
    <dbReference type="NCBI Taxonomy" id="1465635"/>
    <lineage>
        <taxon>Bacteria</taxon>
        <taxon>Pseudomonadati</taxon>
        <taxon>Pseudomonadota</taxon>
        <taxon>Gammaproteobacteria</taxon>
        <taxon>Enterobacterales</taxon>
        <taxon>Erwiniaceae</taxon>
        <taxon>Pantoea</taxon>
    </lineage>
</organism>
<dbReference type="AlphaFoldDB" id="A0A2S9IFJ3"/>
<dbReference type="PRINTS" id="PR00032">
    <property type="entry name" value="HTHARAC"/>
</dbReference>
<name>A0A2S9IFJ3_9GAMM</name>
<dbReference type="Gene3D" id="2.60.120.10">
    <property type="entry name" value="Jelly Rolls"/>
    <property type="match status" value="1"/>
</dbReference>
<dbReference type="Pfam" id="PF12833">
    <property type="entry name" value="HTH_18"/>
    <property type="match status" value="1"/>
</dbReference>
<evidence type="ECO:0000256" key="2">
    <source>
        <dbReference type="ARBA" id="ARBA00023125"/>
    </source>
</evidence>
<dbReference type="Proteomes" id="UP000239181">
    <property type="component" value="Unassembled WGS sequence"/>
</dbReference>
<dbReference type="SUPFAM" id="SSF51182">
    <property type="entry name" value="RmlC-like cupins"/>
    <property type="match status" value="1"/>
</dbReference>
<evidence type="ECO:0000256" key="5">
    <source>
        <dbReference type="ARBA" id="ARBA00044978"/>
    </source>
</evidence>
<evidence type="ECO:0000313" key="7">
    <source>
        <dbReference type="EMBL" id="PRD16538.1"/>
    </source>
</evidence>
<dbReference type="Gene3D" id="1.10.10.60">
    <property type="entry name" value="Homeodomain-like"/>
    <property type="match status" value="1"/>
</dbReference>
<keyword evidence="2" id="KW-0238">DNA-binding</keyword>
<keyword evidence="3" id="KW-0010">Activator</keyword>
<dbReference type="InterPro" id="IPR003313">
    <property type="entry name" value="AraC-bd"/>
</dbReference>